<evidence type="ECO:0000313" key="3">
    <source>
        <dbReference type="Proteomes" id="UP001500305"/>
    </source>
</evidence>
<reference evidence="2 3" key="1">
    <citation type="journal article" date="2019" name="Int. J. Syst. Evol. Microbiol.">
        <title>The Global Catalogue of Microorganisms (GCM) 10K type strain sequencing project: providing services to taxonomists for standard genome sequencing and annotation.</title>
        <authorList>
            <consortium name="The Broad Institute Genomics Platform"/>
            <consortium name="The Broad Institute Genome Sequencing Center for Infectious Disease"/>
            <person name="Wu L."/>
            <person name="Ma J."/>
        </authorList>
    </citation>
    <scope>NUCLEOTIDE SEQUENCE [LARGE SCALE GENOMIC DNA]</scope>
    <source>
        <strain evidence="2 3">JCM 7356</strain>
    </source>
</reference>
<dbReference type="EMBL" id="BAAATR010000120">
    <property type="protein sequence ID" value="GAA2283390.1"/>
    <property type="molecule type" value="Genomic_DNA"/>
</dbReference>
<feature type="region of interest" description="Disordered" evidence="1">
    <location>
        <begin position="60"/>
        <end position="89"/>
    </location>
</feature>
<proteinExistence type="predicted"/>
<sequence>MMRSTASVQLNLDSGDDSDTITGYRRQRSTIACRQPRRVRTCANFHWATSPQVIGFDRNSSHRAGSVSHGGESATVRHGGSRMSGTENSKPTAHVVVGYTPQDGFVAVHLNPPPAEYVWHDRRAEHHRERFGPGNGYQQWLAVDAATGAVWFGDTDWRTQDEGAAPWLPGHRRAAVGDGALPSPAVFALLLTHRTVDEQGADTWRFFSTEELYTLVRRILPMVQRVIGSLHRVGPAGDLEWSAEAATAWTDLEQACLYTLDATGTVAWSEPRMSPVPGWRVEVADFLARNPELCDPAWATATDAELDAYATYEPDSGYGGVPGRMCTPAGVQIEEGYTFYGHRAALYAYRAAACGDRAPVEAGLWLRTSDAGRSSWEGAKVVGASLADAPDCVLDHLAGTFRSAAADDGVVLTGLAAYLRQQRAEERTAVDDTLAATGEELKRLEELLKEVRLVRNTVLTRVLSWTDGRDDEVIARLAAMSPVAVAEWRERLTADRNVRPEG</sequence>
<feature type="region of interest" description="Disordered" evidence="1">
    <location>
        <begin position="1"/>
        <end position="23"/>
    </location>
</feature>
<evidence type="ECO:0000313" key="2">
    <source>
        <dbReference type="EMBL" id="GAA2283390.1"/>
    </source>
</evidence>
<organism evidence="2 3">
    <name type="scientific">Kitasatospora cystarginea</name>
    <dbReference type="NCBI Taxonomy" id="58350"/>
    <lineage>
        <taxon>Bacteria</taxon>
        <taxon>Bacillati</taxon>
        <taxon>Actinomycetota</taxon>
        <taxon>Actinomycetes</taxon>
        <taxon>Kitasatosporales</taxon>
        <taxon>Streptomycetaceae</taxon>
        <taxon>Kitasatospora</taxon>
    </lineage>
</organism>
<gene>
    <name evidence="2" type="ORF">GCM10010430_81040</name>
</gene>
<name>A0ABN3F2K4_9ACTN</name>
<protein>
    <submittedName>
        <fullName evidence="2">Uncharacterized protein</fullName>
    </submittedName>
</protein>
<keyword evidence="3" id="KW-1185">Reference proteome</keyword>
<comment type="caution">
    <text evidence="2">The sequence shown here is derived from an EMBL/GenBank/DDBJ whole genome shotgun (WGS) entry which is preliminary data.</text>
</comment>
<feature type="compositionally biased region" description="Polar residues" evidence="1">
    <location>
        <begin position="1"/>
        <end position="12"/>
    </location>
</feature>
<accession>A0ABN3F2K4</accession>
<evidence type="ECO:0000256" key="1">
    <source>
        <dbReference type="SAM" id="MobiDB-lite"/>
    </source>
</evidence>
<dbReference type="Proteomes" id="UP001500305">
    <property type="component" value="Unassembled WGS sequence"/>
</dbReference>